<dbReference type="GeneID" id="31358519"/>
<evidence type="ECO:0000313" key="2">
    <source>
        <dbReference type="EMBL" id="EFA83926.1"/>
    </source>
</evidence>
<evidence type="ECO:0000256" key="1">
    <source>
        <dbReference type="SAM" id="MobiDB-lite"/>
    </source>
</evidence>
<dbReference type="EMBL" id="ADBJ01000010">
    <property type="protein sequence ID" value="EFA83926.1"/>
    <property type="molecule type" value="Genomic_DNA"/>
</dbReference>
<accession>D3B3M8</accession>
<proteinExistence type="predicted"/>
<sequence length="34" mass="3522">MNQSPQPTRAGGGWVKVSKNTLSAGETVGNQAYS</sequence>
<comment type="caution">
    <text evidence="2">The sequence shown here is derived from an EMBL/GenBank/DDBJ whole genome shotgun (WGS) entry which is preliminary data.</text>
</comment>
<evidence type="ECO:0000313" key="3">
    <source>
        <dbReference type="Proteomes" id="UP000001396"/>
    </source>
</evidence>
<feature type="region of interest" description="Disordered" evidence="1">
    <location>
        <begin position="1"/>
        <end position="34"/>
    </location>
</feature>
<dbReference type="RefSeq" id="XP_020436043.1">
    <property type="nucleotide sequence ID" value="XM_020573971.1"/>
</dbReference>
<dbReference type="Proteomes" id="UP000001396">
    <property type="component" value="Unassembled WGS sequence"/>
</dbReference>
<protein>
    <submittedName>
        <fullName evidence="2">Uncharacterized protein</fullName>
    </submittedName>
</protein>
<name>D3B3M8_HETP5</name>
<feature type="compositionally biased region" description="Polar residues" evidence="1">
    <location>
        <begin position="18"/>
        <end position="34"/>
    </location>
</feature>
<organism evidence="2 3">
    <name type="scientific">Heterostelium pallidum (strain ATCC 26659 / Pp 5 / PN500)</name>
    <name type="common">Cellular slime mold</name>
    <name type="synonym">Polysphondylium pallidum</name>
    <dbReference type="NCBI Taxonomy" id="670386"/>
    <lineage>
        <taxon>Eukaryota</taxon>
        <taxon>Amoebozoa</taxon>
        <taxon>Evosea</taxon>
        <taxon>Eumycetozoa</taxon>
        <taxon>Dictyostelia</taxon>
        <taxon>Acytosteliales</taxon>
        <taxon>Acytosteliaceae</taxon>
        <taxon>Heterostelium</taxon>
    </lineage>
</organism>
<dbReference type="InParanoid" id="D3B3M8"/>
<gene>
    <name evidence="2" type="ORF">PPL_02996</name>
</gene>
<dbReference type="AlphaFoldDB" id="D3B3M8"/>
<keyword evidence="3" id="KW-1185">Reference proteome</keyword>
<reference evidence="2 3" key="1">
    <citation type="journal article" date="2011" name="Genome Res.">
        <title>Phylogeny-wide analysis of social amoeba genomes highlights ancient origins for complex intercellular communication.</title>
        <authorList>
            <person name="Heidel A.J."/>
            <person name="Lawal H.M."/>
            <person name="Felder M."/>
            <person name="Schilde C."/>
            <person name="Helps N.R."/>
            <person name="Tunggal B."/>
            <person name="Rivero F."/>
            <person name="John U."/>
            <person name="Schleicher M."/>
            <person name="Eichinger L."/>
            <person name="Platzer M."/>
            <person name="Noegel A.A."/>
            <person name="Schaap P."/>
            <person name="Gloeckner G."/>
        </authorList>
    </citation>
    <scope>NUCLEOTIDE SEQUENCE [LARGE SCALE GENOMIC DNA]</scope>
    <source>
        <strain evidence="3">ATCC 26659 / Pp 5 / PN500</strain>
    </source>
</reference>